<accession>A0A0D2LBX1</accession>
<protein>
    <submittedName>
        <fullName evidence="3">Uncharacterized protein</fullName>
    </submittedName>
</protein>
<keyword evidence="4" id="KW-1185">Reference proteome</keyword>
<proteinExistence type="predicted"/>
<feature type="compositionally biased region" description="Low complexity" evidence="1">
    <location>
        <begin position="60"/>
        <end position="87"/>
    </location>
</feature>
<keyword evidence="2" id="KW-0732">Signal</keyword>
<evidence type="ECO:0000256" key="2">
    <source>
        <dbReference type="SAM" id="SignalP"/>
    </source>
</evidence>
<gene>
    <name evidence="3" type="ORF">MNEG_3711</name>
</gene>
<dbReference type="KEGG" id="mng:MNEG_3711"/>
<evidence type="ECO:0000313" key="4">
    <source>
        <dbReference type="Proteomes" id="UP000054498"/>
    </source>
</evidence>
<feature type="chain" id="PRO_5002246396" evidence="2">
    <location>
        <begin position="21"/>
        <end position="322"/>
    </location>
</feature>
<dbReference type="AlphaFoldDB" id="A0A0D2LBX1"/>
<reference evidence="3 4" key="1">
    <citation type="journal article" date="2013" name="BMC Genomics">
        <title>Reconstruction of the lipid metabolism for the microalga Monoraphidium neglectum from its genome sequence reveals characteristics suitable for biofuel production.</title>
        <authorList>
            <person name="Bogen C."/>
            <person name="Al-Dilaimi A."/>
            <person name="Albersmeier A."/>
            <person name="Wichmann J."/>
            <person name="Grundmann M."/>
            <person name="Rupp O."/>
            <person name="Lauersen K.J."/>
            <person name="Blifernez-Klassen O."/>
            <person name="Kalinowski J."/>
            <person name="Goesmann A."/>
            <person name="Mussgnug J.H."/>
            <person name="Kruse O."/>
        </authorList>
    </citation>
    <scope>NUCLEOTIDE SEQUENCE [LARGE SCALE GENOMIC DNA]</scope>
    <source>
        <strain evidence="3 4">SAG 48.87</strain>
    </source>
</reference>
<dbReference type="RefSeq" id="XP_013903263.1">
    <property type="nucleotide sequence ID" value="XM_014047809.1"/>
</dbReference>
<sequence length="322" mass="34532">MAPVALLPSSVLALNRLAAAVAVGCGDIAAPSRLVRSISSDSSSSSSQAASGNAEHKQHQQQQQQQPQQEEQQPQQQRSPRQQQQQQLAAALISDDGAARLCSPSSSDVLSAVARASSLRLLQKHFNISAPGLRGQAVLARIIRSGSSAVVVDPGYYGLSSIALCDLGAPQLFTADGKPLVRRDGKAPALRRDSFLKVRLGQQFTPYGDVQLEPVRVRPEVRRKLVWGELRERMSRGSPVWGRVLNPCAGGYAVGVSGYVALLPSRQASMQNIQAIGALQQFYIHRMVDNLRRIELSNYGDASAGGAAHQDDGAPESLWSNI</sequence>
<name>A0A0D2LBX1_9CHLO</name>
<dbReference type="GeneID" id="25736589"/>
<feature type="region of interest" description="Disordered" evidence="1">
    <location>
        <begin position="303"/>
        <end position="322"/>
    </location>
</feature>
<feature type="region of interest" description="Disordered" evidence="1">
    <location>
        <begin position="38"/>
        <end position="90"/>
    </location>
</feature>
<evidence type="ECO:0000313" key="3">
    <source>
        <dbReference type="EMBL" id="KIZ04244.1"/>
    </source>
</evidence>
<evidence type="ECO:0000256" key="1">
    <source>
        <dbReference type="SAM" id="MobiDB-lite"/>
    </source>
</evidence>
<feature type="compositionally biased region" description="Low complexity" evidence="1">
    <location>
        <begin position="38"/>
        <end position="51"/>
    </location>
</feature>
<dbReference type="OrthoDB" id="546735at2759"/>
<feature type="signal peptide" evidence="2">
    <location>
        <begin position="1"/>
        <end position="20"/>
    </location>
</feature>
<dbReference type="EMBL" id="KK100699">
    <property type="protein sequence ID" value="KIZ04244.1"/>
    <property type="molecule type" value="Genomic_DNA"/>
</dbReference>
<dbReference type="Proteomes" id="UP000054498">
    <property type="component" value="Unassembled WGS sequence"/>
</dbReference>
<organism evidence="3 4">
    <name type="scientific">Monoraphidium neglectum</name>
    <dbReference type="NCBI Taxonomy" id="145388"/>
    <lineage>
        <taxon>Eukaryota</taxon>
        <taxon>Viridiplantae</taxon>
        <taxon>Chlorophyta</taxon>
        <taxon>core chlorophytes</taxon>
        <taxon>Chlorophyceae</taxon>
        <taxon>CS clade</taxon>
        <taxon>Sphaeropleales</taxon>
        <taxon>Selenastraceae</taxon>
        <taxon>Monoraphidium</taxon>
    </lineage>
</organism>